<feature type="compositionally biased region" description="Basic and acidic residues" evidence="1">
    <location>
        <begin position="1"/>
        <end position="11"/>
    </location>
</feature>
<organism evidence="2 3">
    <name type="scientific">Lentzea aerocolonigenes</name>
    <name type="common">Lechevalieria aerocolonigenes</name>
    <name type="synonym">Saccharothrix aerocolonigenes</name>
    <dbReference type="NCBI Taxonomy" id="68170"/>
    <lineage>
        <taxon>Bacteria</taxon>
        <taxon>Bacillati</taxon>
        <taxon>Actinomycetota</taxon>
        <taxon>Actinomycetes</taxon>
        <taxon>Pseudonocardiales</taxon>
        <taxon>Pseudonocardiaceae</taxon>
        <taxon>Lentzea</taxon>
    </lineage>
</organism>
<evidence type="ECO:0000313" key="3">
    <source>
        <dbReference type="Proteomes" id="UP000033393"/>
    </source>
</evidence>
<sequence>MSQRQRREAHGNTHSTGKPGSAVMWRGKRFGLPAPQDYPLDAIEAEEQGRTLTALRLILGEDQYATFRELAKTTGDADDFSKAIMRELGRGNP</sequence>
<proteinExistence type="predicted"/>
<accession>A0A0F0H3Y2</accession>
<dbReference type="AlphaFoldDB" id="A0A0F0H3Y2"/>
<keyword evidence="3" id="KW-1185">Reference proteome</keyword>
<dbReference type="STRING" id="68170.GCA_000974445_02488"/>
<dbReference type="PATRIC" id="fig|68170.10.peg.898"/>
<protein>
    <submittedName>
        <fullName evidence="2">Uncharacterized protein</fullName>
    </submittedName>
</protein>
<reference evidence="2 3" key="1">
    <citation type="submission" date="2015-02" db="EMBL/GenBank/DDBJ databases">
        <authorList>
            <person name="Ju K.-S."/>
            <person name="Doroghazi J.R."/>
            <person name="Metcalf W."/>
        </authorList>
    </citation>
    <scope>NUCLEOTIDE SEQUENCE [LARGE SCALE GENOMIC DNA]</scope>
    <source>
        <strain evidence="2 3">NRRL B-16140</strain>
    </source>
</reference>
<dbReference type="OrthoDB" id="3628174at2"/>
<comment type="caution">
    <text evidence="2">The sequence shown here is derived from an EMBL/GenBank/DDBJ whole genome shotgun (WGS) entry which is preliminary data.</text>
</comment>
<dbReference type="EMBL" id="JYJG01000059">
    <property type="protein sequence ID" value="KJK50419.1"/>
    <property type="molecule type" value="Genomic_DNA"/>
</dbReference>
<dbReference type="Proteomes" id="UP000033393">
    <property type="component" value="Unassembled WGS sequence"/>
</dbReference>
<name>A0A0F0H3Y2_LENAE</name>
<evidence type="ECO:0000313" key="2">
    <source>
        <dbReference type="EMBL" id="KJK50419.1"/>
    </source>
</evidence>
<gene>
    <name evidence="2" type="ORF">UK23_10475</name>
</gene>
<feature type="region of interest" description="Disordered" evidence="1">
    <location>
        <begin position="1"/>
        <end position="25"/>
    </location>
</feature>
<evidence type="ECO:0000256" key="1">
    <source>
        <dbReference type="SAM" id="MobiDB-lite"/>
    </source>
</evidence>
<dbReference type="RefSeq" id="WP_045311230.1">
    <property type="nucleotide sequence ID" value="NZ_JYJG01000059.1"/>
</dbReference>